<feature type="region of interest" description="Disordered" evidence="6">
    <location>
        <begin position="316"/>
        <end position="341"/>
    </location>
</feature>
<feature type="transmembrane region" description="Helical" evidence="7">
    <location>
        <begin position="103"/>
        <end position="125"/>
    </location>
</feature>
<feature type="transmembrane region" description="Helical" evidence="7">
    <location>
        <begin position="38"/>
        <end position="62"/>
    </location>
</feature>
<accession>A0ABV9BLZ0</accession>
<keyword evidence="5 7" id="KW-0472">Membrane</keyword>
<gene>
    <name evidence="8" type="ORF">ACFPEN_19230</name>
</gene>
<feature type="transmembrane region" description="Helical" evidence="7">
    <location>
        <begin position="6"/>
        <end position="26"/>
    </location>
</feature>
<sequence length="341" mass="37172">MDVSLTLWVLTILGLCALVAADFFIGGRKPHEVSLKEAGVWTAVWMALAGLFGLGLLVFGGGQPAGEFFAGFITEKSLSVDNLFVFVLIMAKFSVPSIYQQRVLMVGVLIALVLRAVFIGAGAAIIANFSWIFYLFGAFLIWTAWKLIQEARGGEEEEEFEENRFLKLVERRFPSTDRYHGTKLFIVENGKRLMTPMLIVMLAIGTTDVLFALDSIPAIFGLTQDPYIVFTANAFALMGLRQLYFLIGGLLRKLVHLSYGLSVILGFIGVKLVLHALHESGVAVPEISIPVSLGVICAVLVVTTITSLRASANLANSAKESAEIPEARSPEGERDKENARA</sequence>
<keyword evidence="3 7" id="KW-0812">Transmembrane</keyword>
<comment type="subcellular location">
    <subcellularLocation>
        <location evidence="1">Membrane</location>
        <topology evidence="1">Multi-pass membrane protein</topology>
    </subcellularLocation>
</comment>
<feature type="transmembrane region" description="Helical" evidence="7">
    <location>
        <begin position="289"/>
        <end position="308"/>
    </location>
</feature>
<dbReference type="Pfam" id="PF03741">
    <property type="entry name" value="TerC"/>
    <property type="match status" value="1"/>
</dbReference>
<feature type="transmembrane region" description="Helical" evidence="7">
    <location>
        <begin position="68"/>
        <end position="91"/>
    </location>
</feature>
<keyword evidence="4 7" id="KW-1133">Transmembrane helix</keyword>
<evidence type="ECO:0000256" key="1">
    <source>
        <dbReference type="ARBA" id="ARBA00004141"/>
    </source>
</evidence>
<dbReference type="NCBIfam" id="TIGR03718">
    <property type="entry name" value="R_switched_Alx"/>
    <property type="match status" value="1"/>
</dbReference>
<evidence type="ECO:0000313" key="8">
    <source>
        <dbReference type="EMBL" id="MFC4515069.1"/>
    </source>
</evidence>
<feature type="compositionally biased region" description="Basic and acidic residues" evidence="6">
    <location>
        <begin position="320"/>
        <end position="341"/>
    </location>
</feature>
<feature type="transmembrane region" description="Helical" evidence="7">
    <location>
        <begin position="259"/>
        <end position="277"/>
    </location>
</feature>
<evidence type="ECO:0000256" key="6">
    <source>
        <dbReference type="SAM" id="MobiDB-lite"/>
    </source>
</evidence>
<reference evidence="9" key="1">
    <citation type="journal article" date="2019" name="Int. J. Syst. Evol. Microbiol.">
        <title>The Global Catalogue of Microorganisms (GCM) 10K type strain sequencing project: providing services to taxonomists for standard genome sequencing and annotation.</title>
        <authorList>
            <consortium name="The Broad Institute Genomics Platform"/>
            <consortium name="The Broad Institute Genome Sequencing Center for Infectious Disease"/>
            <person name="Wu L."/>
            <person name="Ma J."/>
        </authorList>
    </citation>
    <scope>NUCLEOTIDE SEQUENCE [LARGE SCALE GENOMIC DNA]</scope>
    <source>
        <strain evidence="9">CECT 8064</strain>
    </source>
</reference>
<evidence type="ECO:0000256" key="2">
    <source>
        <dbReference type="ARBA" id="ARBA00007511"/>
    </source>
</evidence>
<name>A0ABV9BLZ0_9ACTN</name>
<evidence type="ECO:0000256" key="3">
    <source>
        <dbReference type="ARBA" id="ARBA00022692"/>
    </source>
</evidence>
<dbReference type="RefSeq" id="WP_358217019.1">
    <property type="nucleotide sequence ID" value="NZ_JBHSFS010000008.1"/>
</dbReference>
<proteinExistence type="inferred from homology"/>
<dbReference type="Proteomes" id="UP001595990">
    <property type="component" value="Unassembled WGS sequence"/>
</dbReference>
<feature type="transmembrane region" description="Helical" evidence="7">
    <location>
        <begin position="198"/>
        <end position="220"/>
    </location>
</feature>
<comment type="similarity">
    <text evidence="2">Belongs to the TerC family.</text>
</comment>
<keyword evidence="9" id="KW-1185">Reference proteome</keyword>
<evidence type="ECO:0000256" key="7">
    <source>
        <dbReference type="SAM" id="Phobius"/>
    </source>
</evidence>
<organism evidence="8 9">
    <name type="scientific">Streptomyces ehimensis</name>
    <dbReference type="NCBI Taxonomy" id="68195"/>
    <lineage>
        <taxon>Bacteria</taxon>
        <taxon>Bacillati</taxon>
        <taxon>Actinomycetota</taxon>
        <taxon>Actinomycetes</taxon>
        <taxon>Kitasatosporales</taxon>
        <taxon>Streptomycetaceae</taxon>
        <taxon>Streptomyces</taxon>
    </lineage>
</organism>
<evidence type="ECO:0000256" key="4">
    <source>
        <dbReference type="ARBA" id="ARBA00022989"/>
    </source>
</evidence>
<dbReference type="InterPro" id="IPR005496">
    <property type="entry name" value="Integral_membrane_TerC"/>
</dbReference>
<feature type="transmembrane region" description="Helical" evidence="7">
    <location>
        <begin position="226"/>
        <end position="247"/>
    </location>
</feature>
<evidence type="ECO:0000313" key="9">
    <source>
        <dbReference type="Proteomes" id="UP001595990"/>
    </source>
</evidence>
<feature type="transmembrane region" description="Helical" evidence="7">
    <location>
        <begin position="131"/>
        <end position="148"/>
    </location>
</feature>
<dbReference type="InterPro" id="IPR022369">
    <property type="entry name" value="Integral_membrane_TerC_rswitch"/>
</dbReference>
<dbReference type="EMBL" id="JBHSFS010000008">
    <property type="protein sequence ID" value="MFC4515069.1"/>
    <property type="molecule type" value="Genomic_DNA"/>
</dbReference>
<protein>
    <submittedName>
        <fullName evidence="8">TerC family protein</fullName>
    </submittedName>
</protein>
<dbReference type="PANTHER" id="PTHR30238">
    <property type="entry name" value="MEMBRANE BOUND PREDICTED REDOX MODULATOR"/>
    <property type="match status" value="1"/>
</dbReference>
<dbReference type="PANTHER" id="PTHR30238:SF0">
    <property type="entry name" value="THYLAKOID MEMBRANE PROTEIN TERC, CHLOROPLASTIC"/>
    <property type="match status" value="1"/>
</dbReference>
<evidence type="ECO:0000256" key="5">
    <source>
        <dbReference type="ARBA" id="ARBA00023136"/>
    </source>
</evidence>
<comment type="caution">
    <text evidence="8">The sequence shown here is derived from an EMBL/GenBank/DDBJ whole genome shotgun (WGS) entry which is preliminary data.</text>
</comment>